<accession>A0ABQ8SPU2</accession>
<feature type="region of interest" description="Disordered" evidence="1">
    <location>
        <begin position="241"/>
        <end position="275"/>
    </location>
</feature>
<evidence type="ECO:0000256" key="1">
    <source>
        <dbReference type="SAM" id="MobiDB-lite"/>
    </source>
</evidence>
<reference evidence="2 3" key="1">
    <citation type="journal article" date="2022" name="Allergy">
        <title>Genome assembly and annotation of Periplaneta americana reveal a comprehensive cockroach allergen profile.</title>
        <authorList>
            <person name="Wang L."/>
            <person name="Xiong Q."/>
            <person name="Saelim N."/>
            <person name="Wang L."/>
            <person name="Nong W."/>
            <person name="Wan A.T."/>
            <person name="Shi M."/>
            <person name="Liu X."/>
            <person name="Cao Q."/>
            <person name="Hui J.H.L."/>
            <person name="Sookrung N."/>
            <person name="Leung T.F."/>
            <person name="Tungtrongchitr A."/>
            <person name="Tsui S.K.W."/>
        </authorList>
    </citation>
    <scope>NUCLEOTIDE SEQUENCE [LARGE SCALE GENOMIC DNA]</scope>
    <source>
        <strain evidence="2">PWHHKU_190912</strain>
    </source>
</reference>
<name>A0ABQ8SPU2_PERAM</name>
<gene>
    <name evidence="2" type="ORF">ANN_18810</name>
</gene>
<evidence type="ECO:0000313" key="2">
    <source>
        <dbReference type="EMBL" id="KAJ4436180.1"/>
    </source>
</evidence>
<sequence length="353" mass="39692">MTSQHPQQIKHVGHINKAPRGGGTLKRALHVWKGNIISHAGLTSCTNLLINSGTRKVVGRPERKEAVDSLLQYDYIVLIVADNVHLGQASPLSYAKGCSGRGRIEHAISKGAKLQAIRHNKIVKQNRFVIERLMEVVSFLHKQEQEDESFDNKGNYLELLLELLSRREQFIRHHLQCSSGFKVTSSAIESRFGEVGKMWLTPLAFVVPTTPQGSGYFGMVTSEKEEACETKKNMESLCHANDEGPTHAGGGLAGSRRMAEGNSGQPLKSGEAHQRRRRSFLKHIELCNEERIKGDRKEKLEASQHLFIINRYTETKVPDKVAKIRSKRKELLNDSKVTELTNKFKLADTHFQD</sequence>
<organism evidence="2 3">
    <name type="scientific">Periplaneta americana</name>
    <name type="common">American cockroach</name>
    <name type="synonym">Blatta americana</name>
    <dbReference type="NCBI Taxonomy" id="6978"/>
    <lineage>
        <taxon>Eukaryota</taxon>
        <taxon>Metazoa</taxon>
        <taxon>Ecdysozoa</taxon>
        <taxon>Arthropoda</taxon>
        <taxon>Hexapoda</taxon>
        <taxon>Insecta</taxon>
        <taxon>Pterygota</taxon>
        <taxon>Neoptera</taxon>
        <taxon>Polyneoptera</taxon>
        <taxon>Dictyoptera</taxon>
        <taxon>Blattodea</taxon>
        <taxon>Blattoidea</taxon>
        <taxon>Blattidae</taxon>
        <taxon>Blattinae</taxon>
        <taxon>Periplaneta</taxon>
    </lineage>
</organism>
<protein>
    <submittedName>
        <fullName evidence="2">Uncharacterized protein</fullName>
    </submittedName>
</protein>
<keyword evidence="3" id="KW-1185">Reference proteome</keyword>
<evidence type="ECO:0000313" key="3">
    <source>
        <dbReference type="Proteomes" id="UP001148838"/>
    </source>
</evidence>
<dbReference type="EMBL" id="JAJSOF020000023">
    <property type="protein sequence ID" value="KAJ4436180.1"/>
    <property type="molecule type" value="Genomic_DNA"/>
</dbReference>
<comment type="caution">
    <text evidence="2">The sequence shown here is derived from an EMBL/GenBank/DDBJ whole genome shotgun (WGS) entry which is preliminary data.</text>
</comment>
<feature type="region of interest" description="Disordered" evidence="1">
    <location>
        <begin position="1"/>
        <end position="21"/>
    </location>
</feature>
<proteinExistence type="predicted"/>
<dbReference type="Proteomes" id="UP001148838">
    <property type="component" value="Unassembled WGS sequence"/>
</dbReference>